<name>A0A329QPC6_9ACTN</name>
<keyword evidence="3" id="KW-0560">Oxidoreductase</keyword>
<dbReference type="UniPathway" id="UPA00148"/>
<sequence length="254" mass="26955">MLGGTSEARALAAELVRHGVHVVSSLAGRVRAPRLPDGEVRIGGFGGARGLATWLRETGVRCVVDATHPFASRISQSAASGTGEAGVPLLRLERAGWHAGAADDWRWAGSLDEAAQLCARLGTRIFLTTGRQGLAAFAGLDQPWFLIRCVDPPDPPLPARCEVVLDRGPYTVDGEIDLMRQHGIDLLVTKDSGGTYTAAKLDAARRLGVPVVVVRRPSRPRVHTVETVDEAAAWVLAHAGAIGKASKDEREDGI</sequence>
<evidence type="ECO:0000313" key="4">
    <source>
        <dbReference type="EMBL" id="RAW14227.1"/>
    </source>
</evidence>
<evidence type="ECO:0000256" key="2">
    <source>
        <dbReference type="ARBA" id="ARBA00022573"/>
    </source>
</evidence>
<evidence type="ECO:0000256" key="3">
    <source>
        <dbReference type="ARBA" id="ARBA00023002"/>
    </source>
</evidence>
<dbReference type="PANTHER" id="PTHR36925">
    <property type="entry name" value="COBALT-PRECORRIN-6A REDUCTASE"/>
    <property type="match status" value="1"/>
</dbReference>
<dbReference type="NCBIfam" id="TIGR00715">
    <property type="entry name" value="precor6x_red"/>
    <property type="match status" value="1"/>
</dbReference>
<dbReference type="PROSITE" id="PS51014">
    <property type="entry name" value="COBK_CBIJ"/>
    <property type="match status" value="1"/>
</dbReference>
<proteinExistence type="predicted"/>
<evidence type="ECO:0000313" key="5">
    <source>
        <dbReference type="Proteomes" id="UP000250462"/>
    </source>
</evidence>
<dbReference type="GO" id="GO:0016994">
    <property type="term" value="F:precorrin-6A reductase activity"/>
    <property type="evidence" value="ECO:0007669"/>
    <property type="project" value="InterPro"/>
</dbReference>
<reference evidence="4 5" key="1">
    <citation type="submission" date="2018-06" db="EMBL/GenBank/DDBJ databases">
        <title>Phytoactinopolyspora halophila sp. nov., a novel halophilic actinomycete isolated from a saline soil in China.</title>
        <authorList>
            <person name="Tang S.-K."/>
        </authorList>
    </citation>
    <scope>NUCLEOTIDE SEQUENCE [LARGE SCALE GENOMIC DNA]</scope>
    <source>
        <strain evidence="4 5">YIM 96934</strain>
    </source>
</reference>
<keyword evidence="5" id="KW-1185">Reference proteome</keyword>
<dbReference type="AlphaFoldDB" id="A0A329QPC6"/>
<comment type="caution">
    <text evidence="4">The sequence shown here is derived from an EMBL/GenBank/DDBJ whole genome shotgun (WGS) entry which is preliminary data.</text>
</comment>
<keyword evidence="2" id="KW-0169">Cobalamin biosynthesis</keyword>
<dbReference type="GO" id="GO:0009236">
    <property type="term" value="P:cobalamin biosynthetic process"/>
    <property type="evidence" value="ECO:0007669"/>
    <property type="project" value="UniProtKB-UniPathway"/>
</dbReference>
<organism evidence="4 5">
    <name type="scientific">Phytoactinopolyspora halophila</name>
    <dbReference type="NCBI Taxonomy" id="1981511"/>
    <lineage>
        <taxon>Bacteria</taxon>
        <taxon>Bacillati</taxon>
        <taxon>Actinomycetota</taxon>
        <taxon>Actinomycetes</taxon>
        <taxon>Jiangellales</taxon>
        <taxon>Jiangellaceae</taxon>
        <taxon>Phytoactinopolyspora</taxon>
    </lineage>
</organism>
<gene>
    <name evidence="4" type="ORF">DPM12_11010</name>
</gene>
<comment type="pathway">
    <text evidence="1">Cofactor biosynthesis; adenosylcobalamin biosynthesis.</text>
</comment>
<protein>
    <submittedName>
        <fullName evidence="4">Cobalt-precorrin-6A reductase</fullName>
    </submittedName>
</protein>
<dbReference type="NCBIfam" id="NF005968">
    <property type="entry name" value="PRK08057.1-2"/>
    <property type="match status" value="1"/>
</dbReference>
<dbReference type="InterPro" id="IPR003723">
    <property type="entry name" value="Precorrin-6x_reduct"/>
</dbReference>
<accession>A0A329QPC6</accession>
<evidence type="ECO:0000256" key="1">
    <source>
        <dbReference type="ARBA" id="ARBA00004953"/>
    </source>
</evidence>
<dbReference type="OrthoDB" id="5183775at2"/>
<dbReference type="PANTHER" id="PTHR36925:SF1">
    <property type="entry name" value="COBALT-PRECORRIN-6A REDUCTASE"/>
    <property type="match status" value="1"/>
</dbReference>
<dbReference type="EMBL" id="QMIG01000009">
    <property type="protein sequence ID" value="RAW14227.1"/>
    <property type="molecule type" value="Genomic_DNA"/>
</dbReference>
<dbReference type="Pfam" id="PF02571">
    <property type="entry name" value="CbiJ"/>
    <property type="match status" value="1"/>
</dbReference>
<dbReference type="Proteomes" id="UP000250462">
    <property type="component" value="Unassembled WGS sequence"/>
</dbReference>